<name>A0A2X0LRG1_9BASI</name>
<dbReference type="EMBL" id="FMWP01000087">
    <property type="protein sequence ID" value="SCZ95764.1"/>
    <property type="molecule type" value="Genomic_DNA"/>
</dbReference>
<feature type="compositionally biased region" description="Polar residues" evidence="1">
    <location>
        <begin position="13"/>
        <end position="24"/>
    </location>
</feature>
<proteinExistence type="predicted"/>
<accession>A0A2X0LRG1</accession>
<sequence>MGNLGWNRRGTPTRPQTHYTYQSKTASRSLSSVVHSALRSCSPLELPGRIVSKRERYKE</sequence>
<gene>
    <name evidence="2" type="ORF">BZ3500_MVSOF-1268-A1-R1_CHR8-1G09782</name>
</gene>
<dbReference type="AlphaFoldDB" id="A0A2X0LRG1"/>
<keyword evidence="3" id="KW-1185">Reference proteome</keyword>
<organism evidence="2 3">
    <name type="scientific">Microbotryum saponariae</name>
    <dbReference type="NCBI Taxonomy" id="289078"/>
    <lineage>
        <taxon>Eukaryota</taxon>
        <taxon>Fungi</taxon>
        <taxon>Dikarya</taxon>
        <taxon>Basidiomycota</taxon>
        <taxon>Pucciniomycotina</taxon>
        <taxon>Microbotryomycetes</taxon>
        <taxon>Microbotryales</taxon>
        <taxon>Microbotryaceae</taxon>
        <taxon>Microbotryum</taxon>
    </lineage>
</organism>
<evidence type="ECO:0000256" key="1">
    <source>
        <dbReference type="SAM" id="MobiDB-lite"/>
    </source>
</evidence>
<evidence type="ECO:0000313" key="3">
    <source>
        <dbReference type="Proteomes" id="UP000249723"/>
    </source>
</evidence>
<dbReference type="Proteomes" id="UP000249723">
    <property type="component" value="Unassembled WGS sequence"/>
</dbReference>
<reference evidence="3" key="1">
    <citation type="submission" date="2016-10" db="EMBL/GenBank/DDBJ databases">
        <authorList>
            <person name="Jeantristanb JTB J.-T."/>
            <person name="Ricardo R."/>
        </authorList>
    </citation>
    <scope>NUCLEOTIDE SEQUENCE [LARGE SCALE GENOMIC DNA]</scope>
</reference>
<feature type="region of interest" description="Disordered" evidence="1">
    <location>
        <begin position="1"/>
        <end position="24"/>
    </location>
</feature>
<protein>
    <submittedName>
        <fullName evidence="2">BZ3500_MvSof-1268-A1-R1_Chr8-1g09782 protein</fullName>
    </submittedName>
</protein>
<evidence type="ECO:0000313" key="2">
    <source>
        <dbReference type="EMBL" id="SCZ95764.1"/>
    </source>
</evidence>